<evidence type="ECO:0000256" key="2">
    <source>
        <dbReference type="SAM" id="Phobius"/>
    </source>
</evidence>
<dbReference type="EMBL" id="CADCTE010000006">
    <property type="protein sequence ID" value="CAA9212305.1"/>
    <property type="molecule type" value="Genomic_DNA"/>
</dbReference>
<feature type="region of interest" description="Disordered" evidence="1">
    <location>
        <begin position="1"/>
        <end position="28"/>
    </location>
</feature>
<reference evidence="4" key="1">
    <citation type="submission" date="2020-02" db="EMBL/GenBank/DDBJ databases">
        <authorList>
            <person name="Meier V. D."/>
        </authorList>
    </citation>
    <scope>NUCLEOTIDE SEQUENCE</scope>
    <source>
        <strain evidence="4">AVDCRST_MAG83</strain>
    </source>
</reference>
<protein>
    <recommendedName>
        <fullName evidence="3">DUF4190 domain-containing protein</fullName>
    </recommendedName>
</protein>
<feature type="transmembrane region" description="Helical" evidence="2">
    <location>
        <begin position="68"/>
        <end position="91"/>
    </location>
</feature>
<keyword evidence="2" id="KW-0812">Transmembrane</keyword>
<dbReference type="Pfam" id="PF13828">
    <property type="entry name" value="DUF4190"/>
    <property type="match status" value="1"/>
</dbReference>
<name>A0A6J4H3G0_9MICC</name>
<evidence type="ECO:0000256" key="1">
    <source>
        <dbReference type="SAM" id="MobiDB-lite"/>
    </source>
</evidence>
<sequence length="123" mass="12353">MSNYQFHDTEAKNSSRAPGGGGTVQRSSGGRTLSITGLVLAFLISPVGLVISIVAMVKARRSGTGNGLALAGIIVGLLGTAILVVGAFVVMSLGPNFVELTEQCQGLASGAPVEVNGAKVQCP</sequence>
<keyword evidence="2" id="KW-1133">Transmembrane helix</keyword>
<accession>A0A6J4H3G0</accession>
<evidence type="ECO:0000313" key="4">
    <source>
        <dbReference type="EMBL" id="CAA9212305.1"/>
    </source>
</evidence>
<dbReference type="AlphaFoldDB" id="A0A6J4H3G0"/>
<organism evidence="4">
    <name type="scientific">uncultured Arthrobacter sp</name>
    <dbReference type="NCBI Taxonomy" id="114050"/>
    <lineage>
        <taxon>Bacteria</taxon>
        <taxon>Bacillati</taxon>
        <taxon>Actinomycetota</taxon>
        <taxon>Actinomycetes</taxon>
        <taxon>Micrococcales</taxon>
        <taxon>Micrococcaceae</taxon>
        <taxon>Arthrobacter</taxon>
        <taxon>environmental samples</taxon>
    </lineage>
</organism>
<feature type="domain" description="DUF4190" evidence="3">
    <location>
        <begin position="33"/>
        <end position="85"/>
    </location>
</feature>
<proteinExistence type="predicted"/>
<gene>
    <name evidence="4" type="ORF">AVDCRST_MAG83-32</name>
</gene>
<dbReference type="InterPro" id="IPR025241">
    <property type="entry name" value="DUF4190"/>
</dbReference>
<evidence type="ECO:0000259" key="3">
    <source>
        <dbReference type="Pfam" id="PF13828"/>
    </source>
</evidence>
<keyword evidence="2" id="KW-0472">Membrane</keyword>
<feature type="transmembrane region" description="Helical" evidence="2">
    <location>
        <begin position="35"/>
        <end position="56"/>
    </location>
</feature>
<dbReference type="RefSeq" id="WP_294563495.1">
    <property type="nucleotide sequence ID" value="NZ_CADCTE010000006.1"/>
</dbReference>